<evidence type="ECO:0000313" key="1">
    <source>
        <dbReference type="EMBL" id="MBN8661399.1"/>
    </source>
</evidence>
<organism evidence="1 2">
    <name type="scientific">Candidatus Obscuribacter phosphatis</name>
    <dbReference type="NCBI Taxonomy" id="1906157"/>
    <lineage>
        <taxon>Bacteria</taxon>
        <taxon>Bacillati</taxon>
        <taxon>Candidatus Melainabacteria</taxon>
        <taxon>Candidatus Obscuribacterales</taxon>
        <taxon>Candidatus Obscuribacteraceae</taxon>
        <taxon>Candidatus Obscuribacter</taxon>
    </lineage>
</organism>
<dbReference type="EMBL" id="JAFLCK010000019">
    <property type="protein sequence ID" value="MBN8661399.1"/>
    <property type="molecule type" value="Genomic_DNA"/>
</dbReference>
<name>A0A8J7P8U7_9BACT</name>
<comment type="caution">
    <text evidence="1">The sequence shown here is derived from an EMBL/GenBank/DDBJ whole genome shotgun (WGS) entry which is preliminary data.</text>
</comment>
<protein>
    <submittedName>
        <fullName evidence="1">Uncharacterized protein</fullName>
    </submittedName>
</protein>
<reference evidence="1" key="1">
    <citation type="submission" date="2021-02" db="EMBL/GenBank/DDBJ databases">
        <title>Genome-Resolved Metagenomics of a Microbial Community Performing Photosynthetic Biological Nutrient Removal.</title>
        <authorList>
            <person name="Mcdaniel E.A."/>
        </authorList>
    </citation>
    <scope>NUCLEOTIDE SEQUENCE</scope>
    <source>
        <strain evidence="1">UWPOB_OBS1</strain>
    </source>
</reference>
<dbReference type="AlphaFoldDB" id="A0A8J7P8U7"/>
<sequence>MNGVEYRIKHFYETTHYEYGKYACQLQEVEYFLDRHLKRERHLIEVRPCATANIMLLDDAQGTRIRFVAEPGLKLKPVVREFDICRHDYERHMELVDAVPD</sequence>
<gene>
    <name evidence="1" type="ORF">J0M35_13620</name>
</gene>
<accession>A0A8J7P8U7</accession>
<evidence type="ECO:0000313" key="2">
    <source>
        <dbReference type="Proteomes" id="UP000664277"/>
    </source>
</evidence>
<proteinExistence type="predicted"/>
<dbReference type="Proteomes" id="UP000664277">
    <property type="component" value="Unassembled WGS sequence"/>
</dbReference>